<accession>A0ABD0SK33</accession>
<dbReference type="EMBL" id="JBEDNZ010000019">
    <property type="protein sequence ID" value="KAL0820092.1"/>
    <property type="molecule type" value="Genomic_DNA"/>
</dbReference>
<dbReference type="AlphaFoldDB" id="A0ABD0SK33"/>
<feature type="region of interest" description="Disordered" evidence="1">
    <location>
        <begin position="235"/>
        <end position="278"/>
    </location>
</feature>
<sequence length="372" mass="40845">MLSHNKVKGIVKDGVKSAGRNRVSIEFKTAADANTFVPSQFLASNGFKAIIPTYNVTRMGIVRGVPVDWSLDEFIESLELPEKCGCVLKARRLNRKTTSDGNTIWTPTQTVVLTFAGQTLPKKVYSFHTSLVVETYLLPTIQCHNCCRFGHVKNQCRSKARCFRCSQPHAGDECQVPREAASCLLCSGSHSAIDKSCPEQSRQRSIKLLMSQDNISYLEASARVPSVRRPYNEVTKTPINVPTPSMPQRRSSQAPTPSPVSSYRKTVTQTPRPRTRLSSGFDRLAHQAIVADPPSLIQNGCALQNSSTKNDNLIESAIAFVIQIVSKFSDALPSNVATQLSELYSILPPESLSKSPSHNHGDGDLSDPSMEL</sequence>
<evidence type="ECO:0000256" key="1">
    <source>
        <dbReference type="SAM" id="MobiDB-lite"/>
    </source>
</evidence>
<comment type="caution">
    <text evidence="2">The sequence shown here is derived from an EMBL/GenBank/DDBJ whole genome shotgun (WGS) entry which is preliminary data.</text>
</comment>
<dbReference type="Proteomes" id="UP001549921">
    <property type="component" value="Unassembled WGS sequence"/>
</dbReference>
<protein>
    <recommendedName>
        <fullName evidence="4">Gag-like protein</fullName>
    </recommendedName>
</protein>
<evidence type="ECO:0000313" key="2">
    <source>
        <dbReference type="EMBL" id="KAL0820092.1"/>
    </source>
</evidence>
<evidence type="ECO:0008006" key="4">
    <source>
        <dbReference type="Google" id="ProtNLM"/>
    </source>
</evidence>
<gene>
    <name evidence="2" type="ORF">ABMA28_006037</name>
</gene>
<organism evidence="2 3">
    <name type="scientific">Loxostege sticticalis</name>
    <name type="common">Beet webworm moth</name>
    <dbReference type="NCBI Taxonomy" id="481309"/>
    <lineage>
        <taxon>Eukaryota</taxon>
        <taxon>Metazoa</taxon>
        <taxon>Ecdysozoa</taxon>
        <taxon>Arthropoda</taxon>
        <taxon>Hexapoda</taxon>
        <taxon>Insecta</taxon>
        <taxon>Pterygota</taxon>
        <taxon>Neoptera</taxon>
        <taxon>Endopterygota</taxon>
        <taxon>Lepidoptera</taxon>
        <taxon>Glossata</taxon>
        <taxon>Ditrysia</taxon>
        <taxon>Pyraloidea</taxon>
        <taxon>Crambidae</taxon>
        <taxon>Pyraustinae</taxon>
        <taxon>Loxostege</taxon>
    </lineage>
</organism>
<evidence type="ECO:0000313" key="3">
    <source>
        <dbReference type="Proteomes" id="UP001549921"/>
    </source>
</evidence>
<name>A0ABD0SK33_LOXSC</name>
<reference evidence="2 3" key="1">
    <citation type="submission" date="2024-06" db="EMBL/GenBank/DDBJ databases">
        <title>A chromosome-level genome assembly of beet webworm, Loxostege sticticalis.</title>
        <authorList>
            <person name="Zhang Y."/>
        </authorList>
    </citation>
    <scope>NUCLEOTIDE SEQUENCE [LARGE SCALE GENOMIC DNA]</scope>
    <source>
        <strain evidence="2">AQ028</strain>
        <tissue evidence="2">Male pupae</tissue>
    </source>
</reference>
<feature type="region of interest" description="Disordered" evidence="1">
    <location>
        <begin position="349"/>
        <end position="372"/>
    </location>
</feature>
<proteinExistence type="predicted"/>